<evidence type="ECO:0000313" key="3">
    <source>
        <dbReference type="Proteomes" id="UP001499843"/>
    </source>
</evidence>
<comment type="caution">
    <text evidence="2">The sequence shown here is derived from an EMBL/GenBank/DDBJ whole genome shotgun (WGS) entry which is preliminary data.</text>
</comment>
<dbReference type="InterPro" id="IPR035992">
    <property type="entry name" value="Ricin_B-like_lectins"/>
</dbReference>
<evidence type="ECO:0000256" key="1">
    <source>
        <dbReference type="SAM" id="SignalP"/>
    </source>
</evidence>
<feature type="signal peptide" evidence="1">
    <location>
        <begin position="1"/>
        <end position="32"/>
    </location>
</feature>
<evidence type="ECO:0000313" key="2">
    <source>
        <dbReference type="EMBL" id="GAA2205177.1"/>
    </source>
</evidence>
<reference evidence="2 3" key="1">
    <citation type="journal article" date="2019" name="Int. J. Syst. Evol. Microbiol.">
        <title>The Global Catalogue of Microorganisms (GCM) 10K type strain sequencing project: providing services to taxonomists for standard genome sequencing and annotation.</title>
        <authorList>
            <consortium name="The Broad Institute Genomics Platform"/>
            <consortium name="The Broad Institute Genome Sequencing Center for Infectious Disease"/>
            <person name="Wu L."/>
            <person name="Ma J."/>
        </authorList>
    </citation>
    <scope>NUCLEOTIDE SEQUENCE [LARGE SCALE GENOMIC DNA]</scope>
    <source>
        <strain evidence="2 3">JCM 16114</strain>
    </source>
</reference>
<accession>A0ABN3C7U7</accession>
<dbReference type="Proteomes" id="UP001499843">
    <property type="component" value="Unassembled WGS sequence"/>
</dbReference>
<sequence>MSTATVRRRVSAALLGTIALAGLTVTAAPAQAAVPHVEFGLKTSFGTLVLTARAPVPHSKVGFTFDNDSSQAQWAFLKEPDNSTGRYVLRSTENTSNPLCLDGFPDFVTLQPCNGRLEQLWTYSSSLGLKTVLTGRTAFLPAGDVLSPDTNLITSTQTTRLTRLFVP</sequence>
<organism evidence="2 3">
    <name type="scientific">Nonomuraea monospora</name>
    <dbReference type="NCBI Taxonomy" id="568818"/>
    <lineage>
        <taxon>Bacteria</taxon>
        <taxon>Bacillati</taxon>
        <taxon>Actinomycetota</taxon>
        <taxon>Actinomycetes</taxon>
        <taxon>Streptosporangiales</taxon>
        <taxon>Streptosporangiaceae</taxon>
        <taxon>Nonomuraea</taxon>
    </lineage>
</organism>
<dbReference type="EMBL" id="BAAAQX010000002">
    <property type="protein sequence ID" value="GAA2205177.1"/>
    <property type="molecule type" value="Genomic_DNA"/>
</dbReference>
<evidence type="ECO:0008006" key="4">
    <source>
        <dbReference type="Google" id="ProtNLM"/>
    </source>
</evidence>
<feature type="chain" id="PRO_5045154613" description="Ricin B lectin domain-containing protein" evidence="1">
    <location>
        <begin position="33"/>
        <end position="167"/>
    </location>
</feature>
<keyword evidence="1" id="KW-0732">Signal</keyword>
<protein>
    <recommendedName>
        <fullName evidence="4">Ricin B lectin domain-containing protein</fullName>
    </recommendedName>
</protein>
<dbReference type="RefSeq" id="WP_344470793.1">
    <property type="nucleotide sequence ID" value="NZ_BAAAQX010000002.1"/>
</dbReference>
<keyword evidence="3" id="KW-1185">Reference proteome</keyword>
<proteinExistence type="predicted"/>
<gene>
    <name evidence="2" type="ORF">GCM10009850_007370</name>
</gene>
<name>A0ABN3C7U7_9ACTN</name>
<dbReference type="SUPFAM" id="SSF50370">
    <property type="entry name" value="Ricin B-like lectins"/>
    <property type="match status" value="1"/>
</dbReference>